<proteinExistence type="predicted"/>
<sequence>MTQMHRYRDVILVDAERVPTSTSDLLCPANPLPFLASSGTSTSFIKRIGINVLGKQTTLPCR</sequence>
<keyword evidence="2" id="KW-1185">Reference proteome</keyword>
<gene>
    <name evidence="1" type="ORF">M378DRAFT_161365</name>
</gene>
<dbReference type="InParanoid" id="A0A0C2X9X0"/>
<name>A0A0C2X9X0_AMAMK</name>
<accession>A0A0C2X9X0</accession>
<protein>
    <submittedName>
        <fullName evidence="1">Uncharacterized protein</fullName>
    </submittedName>
</protein>
<reference evidence="1 2" key="1">
    <citation type="submission" date="2014-04" db="EMBL/GenBank/DDBJ databases">
        <title>Evolutionary Origins and Diversification of the Mycorrhizal Mutualists.</title>
        <authorList>
            <consortium name="DOE Joint Genome Institute"/>
            <consortium name="Mycorrhizal Genomics Consortium"/>
            <person name="Kohler A."/>
            <person name="Kuo A."/>
            <person name="Nagy L.G."/>
            <person name="Floudas D."/>
            <person name="Copeland A."/>
            <person name="Barry K.W."/>
            <person name="Cichocki N."/>
            <person name="Veneault-Fourrey C."/>
            <person name="LaButti K."/>
            <person name="Lindquist E.A."/>
            <person name="Lipzen A."/>
            <person name="Lundell T."/>
            <person name="Morin E."/>
            <person name="Murat C."/>
            <person name="Riley R."/>
            <person name="Ohm R."/>
            <person name="Sun H."/>
            <person name="Tunlid A."/>
            <person name="Henrissat B."/>
            <person name="Grigoriev I.V."/>
            <person name="Hibbett D.S."/>
            <person name="Martin F."/>
        </authorList>
    </citation>
    <scope>NUCLEOTIDE SEQUENCE [LARGE SCALE GENOMIC DNA]</scope>
    <source>
        <strain evidence="1 2">Koide BX008</strain>
    </source>
</reference>
<dbReference type="Proteomes" id="UP000054549">
    <property type="component" value="Unassembled WGS sequence"/>
</dbReference>
<dbReference type="AlphaFoldDB" id="A0A0C2X9X0"/>
<dbReference type="HOGENOM" id="CLU_2903705_0_0_1"/>
<evidence type="ECO:0000313" key="2">
    <source>
        <dbReference type="Proteomes" id="UP000054549"/>
    </source>
</evidence>
<evidence type="ECO:0000313" key="1">
    <source>
        <dbReference type="EMBL" id="KIL66106.1"/>
    </source>
</evidence>
<dbReference type="EMBL" id="KN818238">
    <property type="protein sequence ID" value="KIL66106.1"/>
    <property type="molecule type" value="Genomic_DNA"/>
</dbReference>
<organism evidence="1 2">
    <name type="scientific">Amanita muscaria (strain Koide BX008)</name>
    <dbReference type="NCBI Taxonomy" id="946122"/>
    <lineage>
        <taxon>Eukaryota</taxon>
        <taxon>Fungi</taxon>
        <taxon>Dikarya</taxon>
        <taxon>Basidiomycota</taxon>
        <taxon>Agaricomycotina</taxon>
        <taxon>Agaricomycetes</taxon>
        <taxon>Agaricomycetidae</taxon>
        <taxon>Agaricales</taxon>
        <taxon>Pluteineae</taxon>
        <taxon>Amanitaceae</taxon>
        <taxon>Amanita</taxon>
    </lineage>
</organism>